<gene>
    <name evidence="2" type="ORF">GCM10020369_56270</name>
</gene>
<comment type="caution">
    <text evidence="2">The sequence shown here is derived from an EMBL/GenBank/DDBJ whole genome shotgun (WGS) entry which is preliminary data.</text>
</comment>
<dbReference type="InterPro" id="IPR000073">
    <property type="entry name" value="AB_hydrolase_1"/>
</dbReference>
<dbReference type="GO" id="GO:0016787">
    <property type="term" value="F:hydrolase activity"/>
    <property type="evidence" value="ECO:0007669"/>
    <property type="project" value="UniProtKB-KW"/>
</dbReference>
<dbReference type="PRINTS" id="PR00111">
    <property type="entry name" value="ABHYDROLASE"/>
</dbReference>
<evidence type="ECO:0000313" key="3">
    <source>
        <dbReference type="Proteomes" id="UP001501676"/>
    </source>
</evidence>
<dbReference type="Gene3D" id="3.40.50.1820">
    <property type="entry name" value="alpha/beta hydrolase"/>
    <property type="match status" value="1"/>
</dbReference>
<sequence>MSVFTDSRQETAFQAAYDAVLAQWPAATEALDVPTPYGSTRVHRCGPPDGKPLVLLHGGGATSTAWFAVASALADRYRVHAPDLVGDAGRSLPSGRGVRRPDDLLTWLDAVLDELGLDRTALGGHSYGGWIALTYALARPDRVERLALLEPSSCFAPMAPAYLLRGLPVLLRNTPGRLRALYDWETGGRALDPAWLRLQLASTGGRWKNPVLPRRPKASRLATLGVPTLVVAGGRSRSQDPDRVRRVAQETLPDVTTVTAPEASHHTVPTEDADRLAAAIRAHLG</sequence>
<reference evidence="3" key="1">
    <citation type="journal article" date="2019" name="Int. J. Syst. Evol. Microbiol.">
        <title>The Global Catalogue of Microorganisms (GCM) 10K type strain sequencing project: providing services to taxonomists for standard genome sequencing and annotation.</title>
        <authorList>
            <consortium name="The Broad Institute Genomics Platform"/>
            <consortium name="The Broad Institute Genome Sequencing Center for Infectious Disease"/>
            <person name="Wu L."/>
            <person name="Ma J."/>
        </authorList>
    </citation>
    <scope>NUCLEOTIDE SEQUENCE [LARGE SCALE GENOMIC DNA]</scope>
    <source>
        <strain evidence="3">JCM 9458</strain>
    </source>
</reference>
<keyword evidence="3" id="KW-1185">Reference proteome</keyword>
<protein>
    <submittedName>
        <fullName evidence="2">Alpha/beta fold hydrolase</fullName>
    </submittedName>
</protein>
<evidence type="ECO:0000313" key="2">
    <source>
        <dbReference type="EMBL" id="GAA3392889.1"/>
    </source>
</evidence>
<proteinExistence type="predicted"/>
<dbReference type="RefSeq" id="WP_345731249.1">
    <property type="nucleotide sequence ID" value="NZ_BAAAYN010000040.1"/>
</dbReference>
<dbReference type="Pfam" id="PF12697">
    <property type="entry name" value="Abhydrolase_6"/>
    <property type="match status" value="1"/>
</dbReference>
<dbReference type="PANTHER" id="PTHR43194">
    <property type="entry name" value="HYDROLASE ALPHA/BETA FOLD FAMILY"/>
    <property type="match status" value="1"/>
</dbReference>
<feature type="domain" description="AB hydrolase-1" evidence="1">
    <location>
        <begin position="53"/>
        <end position="279"/>
    </location>
</feature>
<evidence type="ECO:0000259" key="1">
    <source>
        <dbReference type="Pfam" id="PF12697"/>
    </source>
</evidence>
<name>A0ABP6T5D5_9ACTN</name>
<organism evidence="2 3">
    <name type="scientific">Cryptosporangium minutisporangium</name>
    <dbReference type="NCBI Taxonomy" id="113569"/>
    <lineage>
        <taxon>Bacteria</taxon>
        <taxon>Bacillati</taxon>
        <taxon>Actinomycetota</taxon>
        <taxon>Actinomycetes</taxon>
        <taxon>Cryptosporangiales</taxon>
        <taxon>Cryptosporangiaceae</taxon>
        <taxon>Cryptosporangium</taxon>
    </lineage>
</organism>
<accession>A0ABP6T5D5</accession>
<dbReference type="InterPro" id="IPR050228">
    <property type="entry name" value="Carboxylesterase_BioH"/>
</dbReference>
<dbReference type="InterPro" id="IPR029058">
    <property type="entry name" value="AB_hydrolase_fold"/>
</dbReference>
<dbReference type="PANTHER" id="PTHR43194:SF5">
    <property type="entry name" value="PIMELOYL-[ACYL-CARRIER PROTEIN] METHYL ESTER ESTERASE"/>
    <property type="match status" value="1"/>
</dbReference>
<dbReference type="SUPFAM" id="SSF53474">
    <property type="entry name" value="alpha/beta-Hydrolases"/>
    <property type="match status" value="1"/>
</dbReference>
<keyword evidence="2" id="KW-0378">Hydrolase</keyword>
<dbReference type="Proteomes" id="UP001501676">
    <property type="component" value="Unassembled WGS sequence"/>
</dbReference>
<dbReference type="EMBL" id="BAAAYN010000040">
    <property type="protein sequence ID" value="GAA3392889.1"/>
    <property type="molecule type" value="Genomic_DNA"/>
</dbReference>